<dbReference type="Pfam" id="PF09694">
    <property type="entry name" value="Gcw_chp"/>
    <property type="match status" value="1"/>
</dbReference>
<name>A0A2P7QKE7_9SPHN</name>
<reference evidence="2 3" key="1">
    <citation type="submission" date="2018-03" db="EMBL/GenBank/DDBJ databases">
        <title>The draft genome of Sphingosinicella sp. GL-C-18.</title>
        <authorList>
            <person name="Liu L."/>
            <person name="Li L."/>
            <person name="Liang L."/>
            <person name="Zhang X."/>
            <person name="Wang T."/>
        </authorList>
    </citation>
    <scope>NUCLEOTIDE SEQUENCE [LARGE SCALE GENOMIC DNA]</scope>
    <source>
        <strain evidence="2 3">GL-C-18</strain>
    </source>
</reference>
<evidence type="ECO:0000313" key="3">
    <source>
        <dbReference type="Proteomes" id="UP000241167"/>
    </source>
</evidence>
<proteinExistence type="predicted"/>
<keyword evidence="1" id="KW-0732">Signal</keyword>
<organism evidence="2 3">
    <name type="scientific">Allosphingosinicella deserti</name>
    <dbReference type="NCBI Taxonomy" id="2116704"/>
    <lineage>
        <taxon>Bacteria</taxon>
        <taxon>Pseudomonadati</taxon>
        <taxon>Pseudomonadota</taxon>
        <taxon>Alphaproteobacteria</taxon>
        <taxon>Sphingomonadales</taxon>
        <taxon>Sphingomonadaceae</taxon>
        <taxon>Allosphingosinicella</taxon>
    </lineage>
</organism>
<gene>
    <name evidence="2" type="ORF">C7I55_18590</name>
</gene>
<dbReference type="EMBL" id="PXYI01000006">
    <property type="protein sequence ID" value="PSJ38447.1"/>
    <property type="molecule type" value="Genomic_DNA"/>
</dbReference>
<accession>A0A2P7QKE7</accession>
<dbReference type="InterPro" id="IPR010239">
    <property type="entry name" value="CHP02001"/>
</dbReference>
<dbReference type="NCBIfam" id="TIGR02001">
    <property type="entry name" value="gcw_chp"/>
    <property type="match status" value="1"/>
</dbReference>
<dbReference type="RefSeq" id="WP_106514516.1">
    <property type="nucleotide sequence ID" value="NZ_PXYI01000006.1"/>
</dbReference>
<dbReference type="AlphaFoldDB" id="A0A2P7QKE7"/>
<evidence type="ECO:0008006" key="4">
    <source>
        <dbReference type="Google" id="ProtNLM"/>
    </source>
</evidence>
<feature type="signal peptide" evidence="1">
    <location>
        <begin position="1"/>
        <end position="25"/>
    </location>
</feature>
<evidence type="ECO:0000313" key="2">
    <source>
        <dbReference type="EMBL" id="PSJ38447.1"/>
    </source>
</evidence>
<keyword evidence="3" id="KW-1185">Reference proteome</keyword>
<dbReference type="OrthoDB" id="9793561at2"/>
<comment type="caution">
    <text evidence="2">The sequence shown here is derived from an EMBL/GenBank/DDBJ whole genome shotgun (WGS) entry which is preliminary data.</text>
</comment>
<protein>
    <recommendedName>
        <fullName evidence="4">Porin domain-containing protein</fullName>
    </recommendedName>
</protein>
<evidence type="ECO:0000256" key="1">
    <source>
        <dbReference type="SAM" id="SignalP"/>
    </source>
</evidence>
<sequence>MMRFVHLLSVACAAAALILPASASAAGIGSGLSISGDAALVSDYRFRGVSLSGEDPALQGGLTISHESGLYAGAWGSSIEDSDLMGEVELDLVGGWSGDLAAGMSADVSITYYHYPNGKAAAGNSDYAEAIAKLTRSFANVEAGVGAAYSWEQEAIGGDNLYLFGDASTTIPGTPLTVNAHIGRSSGSLDFGDPYLDWAAGVETTFGPVRAGAAYVDSDLAGELGGSALVLSIGLGF</sequence>
<dbReference type="Proteomes" id="UP000241167">
    <property type="component" value="Unassembled WGS sequence"/>
</dbReference>
<feature type="chain" id="PRO_5015170564" description="Porin domain-containing protein" evidence="1">
    <location>
        <begin position="26"/>
        <end position="237"/>
    </location>
</feature>